<protein>
    <submittedName>
        <fullName evidence="1">Uncharacterized protein</fullName>
    </submittedName>
</protein>
<gene>
    <name evidence="1" type="ORF">EYF80_029485</name>
</gene>
<sequence length="257" mass="28629">MQQLLAALLHRQLQFVDVRLQLLGRVHVELHQLLMKLIQQAVLQQFLHTNKPVISLQLLLPPTSIDLLQPPKLLGSSLLPLLRTHAAARHFTGERKLHATRCTFMVIHSGVAVLVQQFLHAAQCDCGEVTWVLQLEEALQLTTTFRSNWLFRSHRSGSRFGMSLPICVSLRAAPLLRAVTDLKSSRGESNSAPGAAQPARIPRFSLSAILLLEADRVKPQLVMWDTCTCCKDVMTLQLSRVAADYGGEDEVLRIPGD</sequence>
<dbReference type="AlphaFoldDB" id="A0A4Z2H4E0"/>
<keyword evidence="2" id="KW-1185">Reference proteome</keyword>
<dbReference type="EMBL" id="SRLO01000336">
    <property type="protein sequence ID" value="TNN60320.1"/>
    <property type="molecule type" value="Genomic_DNA"/>
</dbReference>
<organism evidence="1 2">
    <name type="scientific">Liparis tanakae</name>
    <name type="common">Tanaka's snailfish</name>
    <dbReference type="NCBI Taxonomy" id="230148"/>
    <lineage>
        <taxon>Eukaryota</taxon>
        <taxon>Metazoa</taxon>
        <taxon>Chordata</taxon>
        <taxon>Craniata</taxon>
        <taxon>Vertebrata</taxon>
        <taxon>Euteleostomi</taxon>
        <taxon>Actinopterygii</taxon>
        <taxon>Neopterygii</taxon>
        <taxon>Teleostei</taxon>
        <taxon>Neoteleostei</taxon>
        <taxon>Acanthomorphata</taxon>
        <taxon>Eupercaria</taxon>
        <taxon>Perciformes</taxon>
        <taxon>Cottioidei</taxon>
        <taxon>Cottales</taxon>
        <taxon>Liparidae</taxon>
        <taxon>Liparis</taxon>
    </lineage>
</organism>
<evidence type="ECO:0000313" key="1">
    <source>
        <dbReference type="EMBL" id="TNN60320.1"/>
    </source>
</evidence>
<accession>A0A4Z2H4E0</accession>
<reference evidence="1 2" key="1">
    <citation type="submission" date="2019-03" db="EMBL/GenBank/DDBJ databases">
        <title>First draft genome of Liparis tanakae, snailfish: a comprehensive survey of snailfish specific genes.</title>
        <authorList>
            <person name="Kim W."/>
            <person name="Song I."/>
            <person name="Jeong J.-H."/>
            <person name="Kim D."/>
            <person name="Kim S."/>
            <person name="Ryu S."/>
            <person name="Song J.Y."/>
            <person name="Lee S.K."/>
        </authorList>
    </citation>
    <scope>NUCLEOTIDE SEQUENCE [LARGE SCALE GENOMIC DNA]</scope>
    <source>
        <tissue evidence="1">Muscle</tissue>
    </source>
</reference>
<dbReference type="Proteomes" id="UP000314294">
    <property type="component" value="Unassembled WGS sequence"/>
</dbReference>
<comment type="caution">
    <text evidence="1">The sequence shown here is derived from an EMBL/GenBank/DDBJ whole genome shotgun (WGS) entry which is preliminary data.</text>
</comment>
<proteinExistence type="predicted"/>
<evidence type="ECO:0000313" key="2">
    <source>
        <dbReference type="Proteomes" id="UP000314294"/>
    </source>
</evidence>
<name>A0A4Z2H4E0_9TELE</name>